<gene>
    <name evidence="7" type="ORF">KUV50_09610</name>
</gene>
<feature type="transmembrane region" description="Helical" evidence="6">
    <location>
        <begin position="100"/>
        <end position="119"/>
    </location>
</feature>
<proteinExistence type="predicted"/>
<dbReference type="PANTHER" id="PTHR33931">
    <property type="entry name" value="HOLIN-LIKE PROTEIN CIDA-RELATED"/>
    <property type="match status" value="1"/>
</dbReference>
<keyword evidence="5 6" id="KW-0472">Membrane</keyword>
<evidence type="ECO:0000313" key="7">
    <source>
        <dbReference type="EMBL" id="MBY5958387.1"/>
    </source>
</evidence>
<accession>A0A953HMJ9</accession>
<dbReference type="PANTHER" id="PTHR33931:SF2">
    <property type="entry name" value="HOLIN-LIKE PROTEIN CIDA"/>
    <property type="match status" value="1"/>
</dbReference>
<evidence type="ECO:0000256" key="6">
    <source>
        <dbReference type="SAM" id="Phobius"/>
    </source>
</evidence>
<comment type="caution">
    <text evidence="7">The sequence shown here is derived from an EMBL/GenBank/DDBJ whole genome shotgun (WGS) entry which is preliminary data.</text>
</comment>
<evidence type="ECO:0000256" key="4">
    <source>
        <dbReference type="ARBA" id="ARBA00022989"/>
    </source>
</evidence>
<dbReference type="EMBL" id="JAHVHU010000008">
    <property type="protein sequence ID" value="MBY5958387.1"/>
    <property type="molecule type" value="Genomic_DNA"/>
</dbReference>
<evidence type="ECO:0000256" key="5">
    <source>
        <dbReference type="ARBA" id="ARBA00023136"/>
    </source>
</evidence>
<sequence>MPDRLMRILYNLGRLVRGFVILVGLYLFGEWIAKYLPIPVPGAVIGMVIMFLLLRLRVVPLHWVDNASVLLLTFMGMFYIPYGVGIVESGTLIEKWGLEILGLVLLTILSVFFVSGKLFQNLVHKKNIS</sequence>
<dbReference type="AlphaFoldDB" id="A0A953HMJ9"/>
<feature type="transmembrane region" description="Helical" evidence="6">
    <location>
        <begin position="61"/>
        <end position="80"/>
    </location>
</feature>
<dbReference type="Pfam" id="PF03788">
    <property type="entry name" value="LrgA"/>
    <property type="match status" value="1"/>
</dbReference>
<organism evidence="7 8">
    <name type="scientific">Membranihabitans marinus</name>
    <dbReference type="NCBI Taxonomy" id="1227546"/>
    <lineage>
        <taxon>Bacteria</taxon>
        <taxon>Pseudomonadati</taxon>
        <taxon>Bacteroidota</taxon>
        <taxon>Saprospiria</taxon>
        <taxon>Saprospirales</taxon>
        <taxon>Saprospiraceae</taxon>
        <taxon>Membranihabitans</taxon>
    </lineage>
</organism>
<evidence type="ECO:0000256" key="3">
    <source>
        <dbReference type="ARBA" id="ARBA00022692"/>
    </source>
</evidence>
<reference evidence="7" key="1">
    <citation type="submission" date="2021-06" db="EMBL/GenBank/DDBJ databases">
        <title>44 bacteria genomes isolated from Dapeng, Shenzhen.</title>
        <authorList>
            <person name="Zheng W."/>
            <person name="Yu S."/>
            <person name="Huang Y."/>
        </authorList>
    </citation>
    <scope>NUCLEOTIDE SEQUENCE</scope>
    <source>
        <strain evidence="7">DP5N28-2</strain>
    </source>
</reference>
<evidence type="ECO:0000256" key="1">
    <source>
        <dbReference type="ARBA" id="ARBA00004651"/>
    </source>
</evidence>
<dbReference type="RefSeq" id="WP_222579923.1">
    <property type="nucleotide sequence ID" value="NZ_JAHVHU010000008.1"/>
</dbReference>
<dbReference type="InterPro" id="IPR005538">
    <property type="entry name" value="LrgA/CidA"/>
</dbReference>
<evidence type="ECO:0000313" key="8">
    <source>
        <dbReference type="Proteomes" id="UP000753961"/>
    </source>
</evidence>
<dbReference type="Proteomes" id="UP000753961">
    <property type="component" value="Unassembled WGS sequence"/>
</dbReference>
<keyword evidence="2" id="KW-1003">Cell membrane</keyword>
<protein>
    <submittedName>
        <fullName evidence="7">CidA/LrgA family protein</fullName>
    </submittedName>
</protein>
<feature type="transmembrane region" description="Helical" evidence="6">
    <location>
        <begin position="12"/>
        <end position="29"/>
    </location>
</feature>
<dbReference type="GO" id="GO:0005886">
    <property type="term" value="C:plasma membrane"/>
    <property type="evidence" value="ECO:0007669"/>
    <property type="project" value="UniProtKB-SubCell"/>
</dbReference>
<name>A0A953HMJ9_9BACT</name>
<keyword evidence="8" id="KW-1185">Reference proteome</keyword>
<evidence type="ECO:0000256" key="2">
    <source>
        <dbReference type="ARBA" id="ARBA00022475"/>
    </source>
</evidence>
<keyword evidence="3 6" id="KW-0812">Transmembrane</keyword>
<feature type="transmembrane region" description="Helical" evidence="6">
    <location>
        <begin position="35"/>
        <end position="54"/>
    </location>
</feature>
<comment type="subcellular location">
    <subcellularLocation>
        <location evidence="1">Cell membrane</location>
        <topology evidence="1">Multi-pass membrane protein</topology>
    </subcellularLocation>
</comment>
<keyword evidence="4 6" id="KW-1133">Transmembrane helix</keyword>